<feature type="compositionally biased region" description="Basic residues" evidence="5">
    <location>
        <begin position="282"/>
        <end position="295"/>
    </location>
</feature>
<organism evidence="8 9">
    <name type="scientific">Geodia barretti</name>
    <name type="common">Barrett's horny sponge</name>
    <dbReference type="NCBI Taxonomy" id="519541"/>
    <lineage>
        <taxon>Eukaryota</taxon>
        <taxon>Metazoa</taxon>
        <taxon>Porifera</taxon>
        <taxon>Demospongiae</taxon>
        <taxon>Heteroscleromorpha</taxon>
        <taxon>Tetractinellida</taxon>
        <taxon>Astrophorina</taxon>
        <taxon>Geodiidae</taxon>
        <taxon>Geodia</taxon>
    </lineage>
</organism>
<accession>A0AA35XKE4</accession>
<keyword evidence="9" id="KW-1185">Reference proteome</keyword>
<evidence type="ECO:0000256" key="1">
    <source>
        <dbReference type="ARBA" id="ARBA00022723"/>
    </source>
</evidence>
<evidence type="ECO:0000256" key="2">
    <source>
        <dbReference type="ARBA" id="ARBA00022771"/>
    </source>
</evidence>
<dbReference type="GO" id="GO:0008270">
    <property type="term" value="F:zinc ion binding"/>
    <property type="evidence" value="ECO:0007669"/>
    <property type="project" value="UniProtKB-KW"/>
</dbReference>
<evidence type="ECO:0000313" key="9">
    <source>
        <dbReference type="Proteomes" id="UP001174909"/>
    </source>
</evidence>
<dbReference type="EMBL" id="CASHTH010004166">
    <property type="protein sequence ID" value="CAI8054282.1"/>
    <property type="molecule type" value="Genomic_DNA"/>
</dbReference>
<dbReference type="Gene3D" id="3.30.40.10">
    <property type="entry name" value="Zinc/RING finger domain, C3HC4 (zinc finger)"/>
    <property type="match status" value="2"/>
</dbReference>
<evidence type="ECO:0000313" key="8">
    <source>
        <dbReference type="EMBL" id="CAI8054282.1"/>
    </source>
</evidence>
<dbReference type="SUPFAM" id="SSF49599">
    <property type="entry name" value="TRAF domain-like"/>
    <property type="match status" value="1"/>
</dbReference>
<dbReference type="Pfam" id="PF13923">
    <property type="entry name" value="zf-C3HC4_2"/>
    <property type="match status" value="1"/>
</dbReference>
<evidence type="ECO:0000259" key="6">
    <source>
        <dbReference type="PROSITE" id="PS50089"/>
    </source>
</evidence>
<comment type="caution">
    <text evidence="8">The sequence shown here is derived from an EMBL/GenBank/DDBJ whole genome shotgun (WGS) entry which is preliminary data.</text>
</comment>
<dbReference type="InterPro" id="IPR017907">
    <property type="entry name" value="Znf_RING_CS"/>
</dbReference>
<feature type="domain" description="TRAF-type" evidence="7">
    <location>
        <begin position="111"/>
        <end position="163"/>
    </location>
</feature>
<keyword evidence="1 4" id="KW-0479">Metal-binding</keyword>
<gene>
    <name evidence="8" type="ORF">GBAR_LOCUS29647</name>
</gene>
<feature type="zinc finger region" description="TRAF-type" evidence="4">
    <location>
        <begin position="111"/>
        <end position="163"/>
    </location>
</feature>
<name>A0AA35XKE4_GEOBA</name>
<feature type="domain" description="RING-type" evidence="6">
    <location>
        <begin position="18"/>
        <end position="53"/>
    </location>
</feature>
<dbReference type="SUPFAM" id="SSF57850">
    <property type="entry name" value="RING/U-box"/>
    <property type="match status" value="1"/>
</dbReference>
<reference evidence="8" key="1">
    <citation type="submission" date="2023-03" db="EMBL/GenBank/DDBJ databases">
        <authorList>
            <person name="Steffen K."/>
            <person name="Cardenas P."/>
        </authorList>
    </citation>
    <scope>NUCLEOTIDE SEQUENCE</scope>
</reference>
<dbReference type="InterPro" id="IPR001293">
    <property type="entry name" value="Znf_TRAF"/>
</dbReference>
<protein>
    <submittedName>
        <fullName evidence="8">E3 ubiquitin-protein ligase PDZRN3-B</fullName>
    </submittedName>
</protein>
<dbReference type="Pfam" id="PF02176">
    <property type="entry name" value="zf-TRAF"/>
    <property type="match status" value="1"/>
</dbReference>
<sequence length="295" mass="33777">MGLDVDRFEEEVQEDLLCLLCNKVIEKPSSSTCGHLFCVECLQKSVGKKRNCPHLNCGTPLAVPVSSRRDDIAGKEAEVALAERLGKLSIHCSHQSTGCTVVVPWTNLDRHAESECEYRPTPCENRGCKVQCLRNKLEEHMERCEHRIVECKVCKARLPRKDMTAHQAVRRCFEELNKRRRVASARQFKSELRDHRLEMQHRRHQTEQAERRIEREHYFPPDEHWQRKRAASAGPVLMRAQSVGARVGSAMVVSHYARNLRSAAVLDSCRGCSNRFLSGRRPSARRHSHAKPVSN</sequence>
<evidence type="ECO:0000259" key="7">
    <source>
        <dbReference type="PROSITE" id="PS50145"/>
    </source>
</evidence>
<evidence type="ECO:0000256" key="5">
    <source>
        <dbReference type="SAM" id="MobiDB-lite"/>
    </source>
</evidence>
<evidence type="ECO:0000256" key="4">
    <source>
        <dbReference type="PROSITE-ProRule" id="PRU00207"/>
    </source>
</evidence>
<dbReference type="AlphaFoldDB" id="A0AA35XKE4"/>
<proteinExistence type="predicted"/>
<dbReference type="InterPro" id="IPR013083">
    <property type="entry name" value="Znf_RING/FYVE/PHD"/>
</dbReference>
<dbReference type="PROSITE" id="PS50145">
    <property type="entry name" value="ZF_TRAF"/>
    <property type="match status" value="1"/>
</dbReference>
<dbReference type="PANTHER" id="PTHR10131">
    <property type="entry name" value="TNF RECEPTOR ASSOCIATED FACTOR"/>
    <property type="match status" value="1"/>
</dbReference>
<dbReference type="InterPro" id="IPR001841">
    <property type="entry name" value="Znf_RING"/>
</dbReference>
<keyword evidence="3 4" id="KW-0862">Zinc</keyword>
<dbReference type="Proteomes" id="UP001174909">
    <property type="component" value="Unassembled WGS sequence"/>
</dbReference>
<keyword evidence="2 4" id="KW-0863">Zinc-finger</keyword>
<evidence type="ECO:0000256" key="3">
    <source>
        <dbReference type="ARBA" id="ARBA00022833"/>
    </source>
</evidence>
<feature type="region of interest" description="Disordered" evidence="5">
    <location>
        <begin position="276"/>
        <end position="295"/>
    </location>
</feature>
<dbReference type="PROSITE" id="PS00518">
    <property type="entry name" value="ZF_RING_1"/>
    <property type="match status" value="1"/>
</dbReference>
<dbReference type="PROSITE" id="PS50089">
    <property type="entry name" value="ZF_RING_2"/>
    <property type="match status" value="1"/>
</dbReference>